<keyword evidence="3" id="KW-1185">Reference proteome</keyword>
<reference evidence="2" key="1">
    <citation type="submission" date="2023-04" db="EMBL/GenBank/DDBJ databases">
        <title>Phytophthora lilii NBRC 32176.</title>
        <authorList>
            <person name="Ichikawa N."/>
            <person name="Sato H."/>
            <person name="Tonouchi N."/>
        </authorList>
    </citation>
    <scope>NUCLEOTIDE SEQUENCE</scope>
    <source>
        <strain evidence="2">NBRC 32176</strain>
    </source>
</reference>
<evidence type="ECO:0000313" key="3">
    <source>
        <dbReference type="Proteomes" id="UP001165083"/>
    </source>
</evidence>
<feature type="compositionally biased region" description="Basic and acidic residues" evidence="1">
    <location>
        <begin position="174"/>
        <end position="186"/>
    </location>
</feature>
<dbReference type="AlphaFoldDB" id="A0A9W6TTL0"/>
<dbReference type="Proteomes" id="UP001165083">
    <property type="component" value="Unassembled WGS sequence"/>
</dbReference>
<dbReference type="EMBL" id="BSXW01000331">
    <property type="protein sequence ID" value="GMF18982.1"/>
    <property type="molecule type" value="Genomic_DNA"/>
</dbReference>
<accession>A0A9W6TTL0</accession>
<protein>
    <submittedName>
        <fullName evidence="2">Unnamed protein product</fullName>
    </submittedName>
</protein>
<gene>
    <name evidence="2" type="ORF">Plil01_000719000</name>
</gene>
<evidence type="ECO:0000313" key="2">
    <source>
        <dbReference type="EMBL" id="GMF18982.1"/>
    </source>
</evidence>
<name>A0A9W6TTL0_9STRA</name>
<comment type="caution">
    <text evidence="2">The sequence shown here is derived from an EMBL/GenBank/DDBJ whole genome shotgun (WGS) entry which is preliminary data.</text>
</comment>
<sequence length="197" mass="21355">MTKVEAYPIAKVPAPLDPELPPPTTLSLLEELSPDSSPTVAALSDDADPIDPIDPFPLHMVATESRMSVWTDTFEPGIVQSPRFSAATSSIRAMQEELLHTAITWSIVRVEMVETLTPVSVVQPARLALLASPRRDSVEHSSALAMLAKARPITANEVRESILAKVLGDEPECATRGELKNERLEEGAIGAMSPRRK</sequence>
<feature type="region of interest" description="Disordered" evidence="1">
    <location>
        <begin position="174"/>
        <end position="197"/>
    </location>
</feature>
<proteinExistence type="predicted"/>
<evidence type="ECO:0000256" key="1">
    <source>
        <dbReference type="SAM" id="MobiDB-lite"/>
    </source>
</evidence>
<organism evidence="2 3">
    <name type="scientific">Phytophthora lilii</name>
    <dbReference type="NCBI Taxonomy" id="2077276"/>
    <lineage>
        <taxon>Eukaryota</taxon>
        <taxon>Sar</taxon>
        <taxon>Stramenopiles</taxon>
        <taxon>Oomycota</taxon>
        <taxon>Peronosporomycetes</taxon>
        <taxon>Peronosporales</taxon>
        <taxon>Peronosporaceae</taxon>
        <taxon>Phytophthora</taxon>
    </lineage>
</organism>